<dbReference type="InterPro" id="IPR013029">
    <property type="entry name" value="YchF_C"/>
</dbReference>
<name>A0A0G1XNG9_9BACT</name>
<sequence>MLQVGIVGLPNVGKSTLFKTLTKKQVPCENFPFCTIEPNVGVVEVPDDRLHQLARVSQSEKIIPTAIEFVDIAGIVKGAHKGEGLGNKFLANIREVDMIVHVVRAFQDPNVIHVDGTVDPVRDAETIEIELAMADLETVQKRLDAVRGKMKACRTKELEKEESALAKIFAALEVGKMAQTVTLDEEETDAVKGMLLLSRKPILYVVNVDETAAADPHWKSPLGADRLALPISIKVESEIVEMAPEDQKTFLTELGLKQSGLDRLIVKAYELLNLLTYFTSGEKESRAWTIHKGTKAPQAAGVIHTDFEKGFIRAEIIDWKDFMELGEAKSKEVGKLRIEGKEYVMRDGDTCHFRIAT</sequence>
<dbReference type="PRINTS" id="PR00326">
    <property type="entry name" value="GTP1OBG"/>
</dbReference>
<dbReference type="PROSITE" id="PS51880">
    <property type="entry name" value="TGS"/>
    <property type="match status" value="1"/>
</dbReference>
<feature type="domain" description="OBG-type G" evidence="7">
    <location>
        <begin position="2"/>
        <end position="273"/>
    </location>
</feature>
<evidence type="ECO:0000256" key="4">
    <source>
        <dbReference type="ARBA" id="ARBA00022840"/>
    </source>
</evidence>
<dbReference type="SUPFAM" id="SSF52540">
    <property type="entry name" value="P-loop containing nucleoside triphosphate hydrolases"/>
    <property type="match status" value="1"/>
</dbReference>
<dbReference type="InterPro" id="IPR012676">
    <property type="entry name" value="TGS-like"/>
</dbReference>
<dbReference type="GO" id="GO:0005524">
    <property type="term" value="F:ATP binding"/>
    <property type="evidence" value="ECO:0007669"/>
    <property type="project" value="UniProtKB-UniRule"/>
</dbReference>
<dbReference type="InterPro" id="IPR004396">
    <property type="entry name" value="ATPase_YchF/OLA1"/>
</dbReference>
<comment type="similarity">
    <text evidence="6">Belongs to the TRAFAC class OBG-HflX-like GTPase superfamily. OBG GTPase family. YchF/OLA1 subfamily.</text>
</comment>
<dbReference type="InterPro" id="IPR006073">
    <property type="entry name" value="GTP-bd"/>
</dbReference>
<dbReference type="Gene3D" id="3.40.50.300">
    <property type="entry name" value="P-loop containing nucleotide triphosphate hydrolases"/>
    <property type="match status" value="1"/>
</dbReference>
<dbReference type="NCBIfam" id="TIGR00092">
    <property type="entry name" value="redox-regulated ATPase YchF"/>
    <property type="match status" value="1"/>
</dbReference>
<dbReference type="GO" id="GO:0046872">
    <property type="term" value="F:metal ion binding"/>
    <property type="evidence" value="ECO:0007669"/>
    <property type="project" value="UniProtKB-KW"/>
</dbReference>
<comment type="cofactor">
    <cofactor evidence="1">
        <name>Mg(2+)</name>
        <dbReference type="ChEBI" id="CHEBI:18420"/>
    </cofactor>
</comment>
<reference evidence="9 10" key="1">
    <citation type="journal article" date="2015" name="Nature">
        <title>rRNA introns, odd ribosomes, and small enigmatic genomes across a large radiation of phyla.</title>
        <authorList>
            <person name="Brown C.T."/>
            <person name="Hug L.A."/>
            <person name="Thomas B.C."/>
            <person name="Sharon I."/>
            <person name="Castelle C.J."/>
            <person name="Singh A."/>
            <person name="Wilkins M.J."/>
            <person name="Williams K.H."/>
            <person name="Banfield J.F."/>
        </authorList>
    </citation>
    <scope>NUCLEOTIDE SEQUENCE [LARGE SCALE GENOMIC DNA]</scope>
</reference>
<dbReference type="PIRSF" id="PIRSF006641">
    <property type="entry name" value="CHP00092"/>
    <property type="match status" value="1"/>
</dbReference>
<dbReference type="PANTHER" id="PTHR23305">
    <property type="entry name" value="OBG GTPASE FAMILY"/>
    <property type="match status" value="1"/>
</dbReference>
<dbReference type="InterPro" id="IPR027417">
    <property type="entry name" value="P-loop_NTPase"/>
</dbReference>
<evidence type="ECO:0000313" key="10">
    <source>
        <dbReference type="Proteomes" id="UP000034711"/>
    </source>
</evidence>
<dbReference type="HAMAP" id="MF_00944">
    <property type="entry name" value="YchF_OLA1_ATPase"/>
    <property type="match status" value="1"/>
</dbReference>
<evidence type="ECO:0000256" key="1">
    <source>
        <dbReference type="ARBA" id="ARBA00001946"/>
    </source>
</evidence>
<evidence type="ECO:0000256" key="6">
    <source>
        <dbReference type="HAMAP-Rule" id="MF_00944"/>
    </source>
</evidence>
<accession>A0A0G1XNG9</accession>
<dbReference type="GO" id="GO:0016887">
    <property type="term" value="F:ATP hydrolysis activity"/>
    <property type="evidence" value="ECO:0007669"/>
    <property type="project" value="UniProtKB-UniRule"/>
</dbReference>
<dbReference type="InterPro" id="IPR031167">
    <property type="entry name" value="G_OBG"/>
</dbReference>
<dbReference type="FunFam" id="1.10.150.300:FF:000001">
    <property type="entry name" value="Ribosome-binding ATPase YchF"/>
    <property type="match status" value="1"/>
</dbReference>
<dbReference type="Gene3D" id="1.10.150.300">
    <property type="entry name" value="TGS-like domain"/>
    <property type="match status" value="1"/>
</dbReference>
<dbReference type="InterPro" id="IPR023192">
    <property type="entry name" value="TGS-like_dom_sf"/>
</dbReference>
<keyword evidence="5" id="KW-0460">Magnesium</keyword>
<dbReference type="GO" id="GO:0005525">
    <property type="term" value="F:GTP binding"/>
    <property type="evidence" value="ECO:0007669"/>
    <property type="project" value="InterPro"/>
</dbReference>
<dbReference type="Pfam" id="PF06071">
    <property type="entry name" value="YchF-GTPase_C"/>
    <property type="match status" value="1"/>
</dbReference>
<dbReference type="PANTHER" id="PTHR23305:SF18">
    <property type="entry name" value="OBG-TYPE G DOMAIN-CONTAINING PROTEIN"/>
    <property type="match status" value="1"/>
</dbReference>
<comment type="function">
    <text evidence="6">ATPase that binds to both the 70S ribosome and the 50S ribosomal subunit in a nucleotide-independent manner.</text>
</comment>
<organism evidence="9 10">
    <name type="scientific">Candidatus Uhrbacteria bacterium GW2011_GWA2_53_10</name>
    <dbReference type="NCBI Taxonomy" id="1618980"/>
    <lineage>
        <taxon>Bacteria</taxon>
        <taxon>Candidatus Uhriibacteriota</taxon>
    </lineage>
</organism>
<evidence type="ECO:0000313" key="9">
    <source>
        <dbReference type="EMBL" id="KKW32813.1"/>
    </source>
</evidence>
<dbReference type="CDD" id="cd01900">
    <property type="entry name" value="YchF"/>
    <property type="match status" value="1"/>
</dbReference>
<dbReference type="CDD" id="cd04867">
    <property type="entry name" value="TGS_YchF_OLA1"/>
    <property type="match status" value="1"/>
</dbReference>
<feature type="binding site" evidence="6">
    <location>
        <begin position="11"/>
        <end position="16"/>
    </location>
    <ligand>
        <name>ATP</name>
        <dbReference type="ChEBI" id="CHEBI:30616"/>
    </ligand>
</feature>
<dbReference type="FunFam" id="3.10.20.30:FF:000001">
    <property type="entry name" value="Ribosome-binding ATPase YchF"/>
    <property type="match status" value="1"/>
</dbReference>
<proteinExistence type="inferred from homology"/>
<keyword evidence="2" id="KW-0479">Metal-binding</keyword>
<evidence type="ECO:0000259" key="7">
    <source>
        <dbReference type="PROSITE" id="PS51710"/>
    </source>
</evidence>
<dbReference type="InterPro" id="IPR041706">
    <property type="entry name" value="YchF_N"/>
</dbReference>
<protein>
    <recommendedName>
        <fullName evidence="6">Ribosome-binding ATPase YchF</fullName>
    </recommendedName>
</protein>
<dbReference type="EMBL" id="LCRI01000013">
    <property type="protein sequence ID" value="KKW32813.1"/>
    <property type="molecule type" value="Genomic_DNA"/>
</dbReference>
<dbReference type="PROSITE" id="PS51710">
    <property type="entry name" value="G_OBG"/>
    <property type="match status" value="1"/>
</dbReference>
<keyword evidence="3 6" id="KW-0547">Nucleotide-binding</keyword>
<dbReference type="AlphaFoldDB" id="A0A0G1XNG9"/>
<dbReference type="SUPFAM" id="SSF81271">
    <property type="entry name" value="TGS-like"/>
    <property type="match status" value="1"/>
</dbReference>
<gene>
    <name evidence="6" type="primary">ychF</name>
    <name evidence="9" type="ORF">UY77_C0013G0021</name>
</gene>
<evidence type="ECO:0000259" key="8">
    <source>
        <dbReference type="PROSITE" id="PS51880"/>
    </source>
</evidence>
<dbReference type="GO" id="GO:0043023">
    <property type="term" value="F:ribosomal large subunit binding"/>
    <property type="evidence" value="ECO:0007669"/>
    <property type="project" value="UniProtKB-UniRule"/>
</dbReference>
<evidence type="ECO:0000256" key="2">
    <source>
        <dbReference type="ARBA" id="ARBA00022723"/>
    </source>
</evidence>
<evidence type="ECO:0000256" key="3">
    <source>
        <dbReference type="ARBA" id="ARBA00022741"/>
    </source>
</evidence>
<keyword evidence="4 6" id="KW-0067">ATP-binding</keyword>
<dbReference type="PATRIC" id="fig|1618980.3.peg.286"/>
<dbReference type="Pfam" id="PF01926">
    <property type="entry name" value="MMR_HSR1"/>
    <property type="match status" value="1"/>
</dbReference>
<dbReference type="InterPro" id="IPR004095">
    <property type="entry name" value="TGS"/>
</dbReference>
<dbReference type="GO" id="GO:0005737">
    <property type="term" value="C:cytoplasm"/>
    <property type="evidence" value="ECO:0007669"/>
    <property type="project" value="TreeGrafter"/>
</dbReference>
<feature type="domain" description="TGS" evidence="8">
    <location>
        <begin position="273"/>
        <end position="355"/>
    </location>
</feature>
<dbReference type="Gene3D" id="3.10.20.30">
    <property type="match status" value="1"/>
</dbReference>
<dbReference type="Proteomes" id="UP000034711">
    <property type="component" value="Unassembled WGS sequence"/>
</dbReference>
<comment type="caution">
    <text evidence="9">The sequence shown here is derived from an EMBL/GenBank/DDBJ whole genome shotgun (WGS) entry which is preliminary data.</text>
</comment>
<dbReference type="InterPro" id="IPR012675">
    <property type="entry name" value="Beta-grasp_dom_sf"/>
</dbReference>
<evidence type="ECO:0000256" key="5">
    <source>
        <dbReference type="ARBA" id="ARBA00022842"/>
    </source>
</evidence>